<evidence type="ECO:0000259" key="1">
    <source>
        <dbReference type="Pfam" id="PF13480"/>
    </source>
</evidence>
<dbReference type="RefSeq" id="WP_025070466.1">
    <property type="nucleotide sequence ID" value="NZ_FUXK01000024.1"/>
</dbReference>
<gene>
    <name evidence="2" type="ORF">SAMN02745202_01888</name>
</gene>
<dbReference type="AlphaFoldDB" id="A0A1T4QP41"/>
<proteinExistence type="predicted"/>
<dbReference type="Pfam" id="PF13480">
    <property type="entry name" value="Acetyltransf_6"/>
    <property type="match status" value="1"/>
</dbReference>
<dbReference type="eggNOG" id="COG3146">
    <property type="taxonomic scope" value="Bacteria"/>
</dbReference>
<accession>A0A1T4QP41</accession>
<dbReference type="GO" id="GO:0016740">
    <property type="term" value="F:transferase activity"/>
    <property type="evidence" value="ECO:0007669"/>
    <property type="project" value="UniProtKB-KW"/>
</dbReference>
<dbReference type="SUPFAM" id="SSF55729">
    <property type="entry name" value="Acyl-CoA N-acyltransferases (Nat)"/>
    <property type="match status" value="1"/>
</dbReference>
<keyword evidence="2" id="KW-0808">Transferase</keyword>
<dbReference type="Proteomes" id="UP000190065">
    <property type="component" value="Unassembled WGS sequence"/>
</dbReference>
<evidence type="ECO:0000313" key="2">
    <source>
        <dbReference type="EMBL" id="SKA05542.1"/>
    </source>
</evidence>
<name>A0A1T4QP41_9BACT</name>
<dbReference type="InterPro" id="IPR016181">
    <property type="entry name" value="Acyl_CoA_acyltransferase"/>
</dbReference>
<dbReference type="InterPro" id="IPR038740">
    <property type="entry name" value="BioF2-like_GNAT_dom"/>
</dbReference>
<dbReference type="Gene3D" id="3.40.630.30">
    <property type="match status" value="1"/>
</dbReference>
<organism evidence="2 3">
    <name type="scientific">Segatella oulorum</name>
    <dbReference type="NCBI Taxonomy" id="28136"/>
    <lineage>
        <taxon>Bacteria</taxon>
        <taxon>Pseudomonadati</taxon>
        <taxon>Bacteroidota</taxon>
        <taxon>Bacteroidia</taxon>
        <taxon>Bacteroidales</taxon>
        <taxon>Prevotellaceae</taxon>
        <taxon>Segatella</taxon>
    </lineage>
</organism>
<protein>
    <submittedName>
        <fullName evidence="2">Acetyltransferase (GNAT) domain-containing protein</fullName>
    </submittedName>
</protein>
<feature type="domain" description="BioF2-like acetyltransferase" evidence="1">
    <location>
        <begin position="155"/>
        <end position="281"/>
    </location>
</feature>
<dbReference type="STRING" id="28136.SAMN02745202_01888"/>
<evidence type="ECO:0000313" key="3">
    <source>
        <dbReference type="Proteomes" id="UP000190065"/>
    </source>
</evidence>
<dbReference type="EMBL" id="FUXK01000024">
    <property type="protein sequence ID" value="SKA05542.1"/>
    <property type="molecule type" value="Genomic_DNA"/>
</dbReference>
<sequence>MFQVSVYQPSQAAEWDAFVHTAKNGLFLFLRPYMDYHKQRFTDHSLMVYRRNQLYAVLPGHAVGRTFYSHQGLTFGGLLLQPSATCAPVVDVFTQILAHLKACGFQKMVYKPAPWPFHSLPTEEDLYAIFRAAHPQLVAREASTVINLQQPLAWRKDRRTGVRKATAEGIIVEESHRWEDFWLLLTENLQQRHHTLPTHTIEEMRLLHARFPQNIQLFIARQTATLLAGAVVYDYGATVHTQYLATSKLGRQRHALDALLHKLITERYAHRGYFDFGKSTEHDGRYLNTNLIYQKEGFGGRTVCCDTYEWTL</sequence>
<reference evidence="2 3" key="1">
    <citation type="submission" date="2017-02" db="EMBL/GenBank/DDBJ databases">
        <authorList>
            <person name="Peterson S.W."/>
        </authorList>
    </citation>
    <scope>NUCLEOTIDE SEQUENCE [LARGE SCALE GENOMIC DNA]</scope>
    <source>
        <strain evidence="2 3">ATCC 43324</strain>
    </source>
</reference>